<sequence>MDKFIEGKMKYQHNRFKDAIKILTDSVNIEVPKSNDMSFTYDVYYYRSLAYYQCERYEDALADLDICETKLPYGLSNKKYDTYFMKAINYYSDGKYKESIFYSDKASKVENIHEEQKRRAKDFYELSKSRLDRDAKSDSCVLM</sequence>
<dbReference type="Proteomes" id="UP000236316">
    <property type="component" value="Segment"/>
</dbReference>
<name>A0A2I2L444_9VIRU</name>
<reference evidence="1" key="1">
    <citation type="submission" date="2017-08" db="EMBL/GenBank/DDBJ databases">
        <authorList>
            <consortium name="Urmite Genomes"/>
        </authorList>
    </citation>
    <scope>NUCLEOTIDE SEQUENCE [LARGE SCALE GENOMIC DNA]</scope>
    <source>
        <strain evidence="1">IHUMI-LCC2</strain>
    </source>
</reference>
<dbReference type="KEGG" id="vg:35382177"/>
<keyword evidence="2" id="KW-1185">Reference proteome</keyword>
<dbReference type="RefSeq" id="YP_009448600.1">
    <property type="nucleotide sequence ID" value="NC_036594.1"/>
</dbReference>
<proteinExistence type="predicted"/>
<dbReference type="EMBL" id="LT906555">
    <property type="protein sequence ID" value="SNW62298.1"/>
    <property type="molecule type" value="Genomic_DNA"/>
</dbReference>
<dbReference type="InterPro" id="IPR011990">
    <property type="entry name" value="TPR-like_helical_dom_sf"/>
</dbReference>
<gene>
    <name evidence="1" type="ORF">ORPV_394</name>
</gene>
<accession>A0A2I2L444</accession>
<protein>
    <submittedName>
        <fullName evidence="1">Tetratricopeptide repeat protein</fullName>
    </submittedName>
</protein>
<evidence type="ECO:0000313" key="1">
    <source>
        <dbReference type="EMBL" id="SNW62298.1"/>
    </source>
</evidence>
<organism evidence="1">
    <name type="scientific">Orpheovirus IHUMI-LCC2</name>
    <dbReference type="NCBI Taxonomy" id="2023057"/>
    <lineage>
        <taxon>Viruses</taxon>
        <taxon>Varidnaviria</taxon>
        <taxon>Bamfordvirae</taxon>
        <taxon>Nucleocytoviricota</taxon>
        <taxon>Megaviricetes</taxon>
        <taxon>Pimascovirales</taxon>
        <taxon>Ocovirineae</taxon>
        <taxon>Orpheoviridae</taxon>
        <taxon>Alphaorpheovirus</taxon>
        <taxon>Alphaorpheovirus massiliense</taxon>
    </lineage>
</organism>
<dbReference type="SUPFAM" id="SSF48452">
    <property type="entry name" value="TPR-like"/>
    <property type="match status" value="1"/>
</dbReference>
<dbReference type="GeneID" id="35382177"/>
<evidence type="ECO:0000313" key="2">
    <source>
        <dbReference type="Proteomes" id="UP000236316"/>
    </source>
</evidence>
<dbReference type="Gene3D" id="1.25.40.10">
    <property type="entry name" value="Tetratricopeptide repeat domain"/>
    <property type="match status" value="1"/>
</dbReference>